<dbReference type="Gene3D" id="3.40.50.620">
    <property type="entry name" value="HUPs"/>
    <property type="match status" value="1"/>
</dbReference>
<feature type="non-terminal residue" evidence="2">
    <location>
        <position position="121"/>
    </location>
</feature>
<sequence>IRTDVPSIINPFDMHAIEEGLRLKERNEGGKVTVVSMGPVQVEEAFREAVSLGVDECVLISDRKFAGADTLATSYTLAHSIRRLGDYDLIICGKQAIDGDTAQVGPGIAEFLGLPQGRIQA</sequence>
<dbReference type="PANTHER" id="PTHR21294:SF17">
    <property type="entry name" value="PROTEIN FIXA"/>
    <property type="match status" value="1"/>
</dbReference>
<dbReference type="PANTHER" id="PTHR21294">
    <property type="entry name" value="ELECTRON TRANSFER FLAVOPROTEIN BETA-SUBUNIT"/>
    <property type="match status" value="1"/>
</dbReference>
<accession>X0T1J8</accession>
<dbReference type="InterPro" id="IPR014729">
    <property type="entry name" value="Rossmann-like_a/b/a_fold"/>
</dbReference>
<gene>
    <name evidence="2" type="ORF">S01H1_23738</name>
</gene>
<dbReference type="CDD" id="cd01714">
    <property type="entry name" value="ETF_beta"/>
    <property type="match status" value="1"/>
</dbReference>
<dbReference type="SMART" id="SM00893">
    <property type="entry name" value="ETF"/>
    <property type="match status" value="1"/>
</dbReference>
<dbReference type="SUPFAM" id="SSF52402">
    <property type="entry name" value="Adenine nucleotide alpha hydrolases-like"/>
    <property type="match status" value="1"/>
</dbReference>
<evidence type="ECO:0000259" key="1">
    <source>
        <dbReference type="SMART" id="SM00893"/>
    </source>
</evidence>
<dbReference type="InterPro" id="IPR012255">
    <property type="entry name" value="ETF_b"/>
</dbReference>
<proteinExistence type="predicted"/>
<feature type="non-terminal residue" evidence="2">
    <location>
        <position position="1"/>
    </location>
</feature>
<dbReference type="InterPro" id="IPR033948">
    <property type="entry name" value="ETF_beta_N"/>
</dbReference>
<dbReference type="AlphaFoldDB" id="X0T1J8"/>
<comment type="caution">
    <text evidence="2">The sequence shown here is derived from an EMBL/GenBank/DDBJ whole genome shotgun (WGS) entry which is preliminary data.</text>
</comment>
<evidence type="ECO:0000313" key="2">
    <source>
        <dbReference type="EMBL" id="GAF87348.1"/>
    </source>
</evidence>
<protein>
    <recommendedName>
        <fullName evidence="1">Electron transfer flavoprotein alpha/beta-subunit N-terminal domain-containing protein</fullName>
    </recommendedName>
</protein>
<reference evidence="2" key="1">
    <citation type="journal article" date="2014" name="Front. Microbiol.">
        <title>High frequency of phylogenetically diverse reductive dehalogenase-homologous genes in deep subseafloor sedimentary metagenomes.</title>
        <authorList>
            <person name="Kawai M."/>
            <person name="Futagami T."/>
            <person name="Toyoda A."/>
            <person name="Takaki Y."/>
            <person name="Nishi S."/>
            <person name="Hori S."/>
            <person name="Arai W."/>
            <person name="Tsubouchi T."/>
            <person name="Morono Y."/>
            <person name="Uchiyama I."/>
            <person name="Ito T."/>
            <person name="Fujiyama A."/>
            <person name="Inagaki F."/>
            <person name="Takami H."/>
        </authorList>
    </citation>
    <scope>NUCLEOTIDE SEQUENCE</scope>
    <source>
        <strain evidence="2">Expedition CK06-06</strain>
    </source>
</reference>
<name>X0T1J8_9ZZZZ</name>
<dbReference type="InterPro" id="IPR014730">
    <property type="entry name" value="ETF_a/b_N"/>
</dbReference>
<organism evidence="2">
    <name type="scientific">marine sediment metagenome</name>
    <dbReference type="NCBI Taxonomy" id="412755"/>
    <lineage>
        <taxon>unclassified sequences</taxon>
        <taxon>metagenomes</taxon>
        <taxon>ecological metagenomes</taxon>
    </lineage>
</organism>
<dbReference type="EMBL" id="BARS01013820">
    <property type="protein sequence ID" value="GAF87348.1"/>
    <property type="molecule type" value="Genomic_DNA"/>
</dbReference>
<dbReference type="GO" id="GO:0009055">
    <property type="term" value="F:electron transfer activity"/>
    <property type="evidence" value="ECO:0007669"/>
    <property type="project" value="InterPro"/>
</dbReference>
<feature type="domain" description="Electron transfer flavoprotein alpha/beta-subunit N-terminal" evidence="1">
    <location>
        <begin position="1"/>
        <end position="121"/>
    </location>
</feature>
<dbReference type="Pfam" id="PF01012">
    <property type="entry name" value="ETF"/>
    <property type="match status" value="1"/>
</dbReference>